<name>A0ABW8SHP2_9CLOT</name>
<accession>A0ABW8SHP2</accession>
<organism evidence="1 2">
    <name type="scientific">Candidatus Clostridium eludens</name>
    <dbReference type="NCBI Taxonomy" id="3381663"/>
    <lineage>
        <taxon>Bacteria</taxon>
        <taxon>Bacillati</taxon>
        <taxon>Bacillota</taxon>
        <taxon>Clostridia</taxon>
        <taxon>Eubacteriales</taxon>
        <taxon>Clostridiaceae</taxon>
        <taxon>Clostridium</taxon>
    </lineage>
</organism>
<protein>
    <submittedName>
        <fullName evidence="1">Uncharacterized protein</fullName>
    </submittedName>
</protein>
<dbReference type="RefSeq" id="WP_406791521.1">
    <property type="nucleotide sequence ID" value="NZ_JBJHZX010000008.1"/>
</dbReference>
<reference evidence="1 2" key="1">
    <citation type="submission" date="2024-11" db="EMBL/GenBank/DDBJ databases">
        <authorList>
            <person name="Heng Y.C."/>
            <person name="Lim A.C.H."/>
            <person name="Lee J.K.Y."/>
            <person name="Kittelmann S."/>
        </authorList>
    </citation>
    <scope>NUCLEOTIDE SEQUENCE [LARGE SCALE GENOMIC DNA]</scope>
    <source>
        <strain evidence="1 2">WILCCON 0269</strain>
    </source>
</reference>
<sequence>MKVVDMPPVYYELFINKKGDKLVVRQSFDEDMTRLVQPNFRSSYSLLDKYLSSGFTSSYPKGTKRLEGFGEDLALLIDLQKGRKQLKLYHKEKNNQVTLIEIFGCVDNSILKSIAHSYLNSWN</sequence>
<keyword evidence="2" id="KW-1185">Reference proteome</keyword>
<evidence type="ECO:0000313" key="1">
    <source>
        <dbReference type="EMBL" id="MFL0195404.1"/>
    </source>
</evidence>
<evidence type="ECO:0000313" key="2">
    <source>
        <dbReference type="Proteomes" id="UP001623660"/>
    </source>
</evidence>
<dbReference type="Proteomes" id="UP001623660">
    <property type="component" value="Unassembled WGS sequence"/>
</dbReference>
<gene>
    <name evidence="1" type="ORF">ACJDU8_07465</name>
</gene>
<comment type="caution">
    <text evidence="1">The sequence shown here is derived from an EMBL/GenBank/DDBJ whole genome shotgun (WGS) entry which is preliminary data.</text>
</comment>
<dbReference type="EMBL" id="JBJHZX010000008">
    <property type="protein sequence ID" value="MFL0195404.1"/>
    <property type="molecule type" value="Genomic_DNA"/>
</dbReference>
<proteinExistence type="predicted"/>